<dbReference type="AlphaFoldDB" id="A0A074LVA2"/>
<protein>
    <submittedName>
        <fullName evidence="1">DUF1292 domain-containing protein</fullName>
    </submittedName>
</protein>
<gene>
    <name evidence="1" type="ORF">JDW19_14890</name>
    <name evidence="2" type="ORF">MF626_000140</name>
</gene>
<dbReference type="Proteomes" id="UP000650605">
    <property type="component" value="Unassembled WGS sequence"/>
</dbReference>
<dbReference type="Proteomes" id="UP001055784">
    <property type="component" value="Chromosome"/>
</dbReference>
<proteinExistence type="predicted"/>
<sequence>MTSYSREDLSWTSDLKETFDGDVELQDEQGHAIRMELEAEFKVGEQRYAVLRRPGAAVGEHELYHVSSSTDGEISITTIEDDDEWEDISELYDECTLPEEL</sequence>
<dbReference type="RefSeq" id="WP_013311522.1">
    <property type="nucleotide sequence ID" value="NZ_ALJV01000075.1"/>
</dbReference>
<reference evidence="2" key="2">
    <citation type="submission" date="2022-11" db="EMBL/GenBank/DDBJ databases">
        <authorList>
            <person name="Vasilchenko N.G."/>
            <person name="Prazdnova E.V."/>
            <person name="Gorovtsov A.V."/>
            <person name="Chistyakov V.A."/>
            <person name="Pak M.L."/>
        </authorList>
    </citation>
    <scope>NUCLEOTIDE SEQUENCE</scope>
    <source>
        <strain evidence="2">R 4.5</strain>
    </source>
</reference>
<reference evidence="1" key="1">
    <citation type="submission" date="2020-12" db="EMBL/GenBank/DDBJ databases">
        <title>Paenibacillus polymyxa LMG 27872: a double-edged sword.</title>
        <authorList>
            <person name="Langendries S."/>
            <person name="Garcia Mendez S."/>
            <person name="Beirinckx S."/>
            <person name="Viaene T."/>
            <person name="Baeyen S."/>
            <person name="Goeminne G."/>
            <person name="Willems A."/>
            <person name="Debode J."/>
            <person name="Goormachtig S."/>
        </authorList>
    </citation>
    <scope>NUCLEOTIDE SEQUENCE</scope>
    <source>
        <strain evidence="1">LMG 27872</strain>
    </source>
</reference>
<dbReference type="EMBL" id="JAEHFQ010000007">
    <property type="protein sequence ID" value="MBM0634394.1"/>
    <property type="molecule type" value="Genomic_DNA"/>
</dbReference>
<evidence type="ECO:0000313" key="3">
    <source>
        <dbReference type="Proteomes" id="UP000650605"/>
    </source>
</evidence>
<organism evidence="1 3">
    <name type="scientific">Paenibacillus polymyxa</name>
    <name type="common">Bacillus polymyxa</name>
    <dbReference type="NCBI Taxonomy" id="1406"/>
    <lineage>
        <taxon>Bacteria</taxon>
        <taxon>Bacillati</taxon>
        <taxon>Bacillota</taxon>
        <taxon>Bacilli</taxon>
        <taxon>Bacillales</taxon>
        <taxon>Paenibacillaceae</taxon>
        <taxon>Paenibacillus</taxon>
    </lineage>
</organism>
<evidence type="ECO:0000313" key="1">
    <source>
        <dbReference type="EMBL" id="MBM0634394.1"/>
    </source>
</evidence>
<dbReference type="Pfam" id="PF06949">
    <property type="entry name" value="DUF1292"/>
    <property type="match status" value="1"/>
</dbReference>
<dbReference type="InterPro" id="IPR009711">
    <property type="entry name" value="UPF0473"/>
</dbReference>
<evidence type="ECO:0000313" key="2">
    <source>
        <dbReference type="EMBL" id="URJ50771.1"/>
    </source>
</evidence>
<dbReference type="EMBL" id="CP097770">
    <property type="protein sequence ID" value="URJ50771.1"/>
    <property type="molecule type" value="Genomic_DNA"/>
</dbReference>
<accession>A0A074LVA2</accession>
<name>A0A074LVA2_PAEPO</name>